<accession>A0A852VTR4</accession>
<name>A0A852VTR4_9MICO</name>
<evidence type="ECO:0008006" key="3">
    <source>
        <dbReference type="Google" id="ProtNLM"/>
    </source>
</evidence>
<dbReference type="Pfam" id="PF02620">
    <property type="entry name" value="YceD"/>
    <property type="match status" value="1"/>
</dbReference>
<evidence type="ECO:0000313" key="1">
    <source>
        <dbReference type="EMBL" id="NYF97215.1"/>
    </source>
</evidence>
<dbReference type="Proteomes" id="UP000554054">
    <property type="component" value="Unassembled WGS sequence"/>
</dbReference>
<dbReference type="RefSeq" id="WP_185990176.1">
    <property type="nucleotide sequence ID" value="NZ_JACCAE010000001.1"/>
</dbReference>
<dbReference type="PANTHER" id="PTHR34374:SF1">
    <property type="entry name" value="LARGE RIBOSOMAL RNA SUBUNIT ACCUMULATION PROTEIN YCED HOMOLOG 1, CHLOROPLASTIC"/>
    <property type="match status" value="1"/>
</dbReference>
<dbReference type="PANTHER" id="PTHR34374">
    <property type="entry name" value="LARGE RIBOSOMAL RNA SUBUNIT ACCUMULATION PROTEIN YCED HOMOLOG 1, CHLOROPLASTIC"/>
    <property type="match status" value="1"/>
</dbReference>
<dbReference type="AlphaFoldDB" id="A0A852VTR4"/>
<organism evidence="1 2">
    <name type="scientific">Janibacter cremeus</name>
    <dbReference type="NCBI Taxonomy" id="1285192"/>
    <lineage>
        <taxon>Bacteria</taxon>
        <taxon>Bacillati</taxon>
        <taxon>Actinomycetota</taxon>
        <taxon>Actinomycetes</taxon>
        <taxon>Micrococcales</taxon>
        <taxon>Intrasporangiaceae</taxon>
        <taxon>Janibacter</taxon>
    </lineage>
</organism>
<comment type="caution">
    <text evidence="1">The sequence shown here is derived from an EMBL/GenBank/DDBJ whole genome shotgun (WGS) entry which is preliminary data.</text>
</comment>
<keyword evidence="2" id="KW-1185">Reference proteome</keyword>
<gene>
    <name evidence="1" type="ORF">BJY20_000607</name>
</gene>
<sequence length="198" mass="21949">MERNAPTSPLVLDTKDVGRRPGAMHEVDLRPGAPADFGTDVLAVPQDQPMDLQVRMESVHEGVLVTGTVSATAKGACVRCLDEIDHPVDASFQELFVWPDRAKHHREVDAESDQDEEYLIEDEMIDLETVLRDAVLPSLPFQPVCRDDCPGLCSECGARLEDDPEHYHEQIDPRWAALEALAPLASDTGPTDNEEKRN</sequence>
<dbReference type="EMBL" id="JACCAE010000001">
    <property type="protein sequence ID" value="NYF97215.1"/>
    <property type="molecule type" value="Genomic_DNA"/>
</dbReference>
<protein>
    <recommendedName>
        <fullName evidence="3">DUF177 domain-containing protein</fullName>
    </recommendedName>
</protein>
<proteinExistence type="predicted"/>
<reference evidence="1 2" key="1">
    <citation type="submission" date="2020-07" db="EMBL/GenBank/DDBJ databases">
        <title>Sequencing the genomes of 1000 actinobacteria strains.</title>
        <authorList>
            <person name="Klenk H.-P."/>
        </authorList>
    </citation>
    <scope>NUCLEOTIDE SEQUENCE [LARGE SCALE GENOMIC DNA]</scope>
    <source>
        <strain evidence="1 2">DSM 26154</strain>
    </source>
</reference>
<evidence type="ECO:0000313" key="2">
    <source>
        <dbReference type="Proteomes" id="UP000554054"/>
    </source>
</evidence>
<dbReference type="InterPro" id="IPR003772">
    <property type="entry name" value="YceD"/>
</dbReference>